<feature type="domain" description="Subtilisin-like protease fibronectin type-III" evidence="12">
    <location>
        <begin position="651"/>
        <end position="750"/>
    </location>
</feature>
<evidence type="ECO:0000259" key="12">
    <source>
        <dbReference type="Pfam" id="PF17766"/>
    </source>
</evidence>
<dbReference type="PANTHER" id="PTHR10795">
    <property type="entry name" value="PROPROTEIN CONVERTASE SUBTILISIN/KEXIN"/>
    <property type="match status" value="1"/>
</dbReference>
<comment type="caution">
    <text evidence="13">The sequence shown here is derived from an EMBL/GenBank/DDBJ whole genome shotgun (WGS) entry which is preliminary data.</text>
</comment>
<feature type="active site" description="Charge relay system" evidence="7">
    <location>
        <position position="158"/>
    </location>
</feature>
<reference evidence="13 14" key="1">
    <citation type="submission" date="2021-02" db="EMBL/GenBank/DDBJ databases">
        <title>Plant Genome Project.</title>
        <authorList>
            <person name="Zhang R.-G."/>
        </authorList>
    </citation>
    <scope>NUCLEOTIDE SEQUENCE [LARGE SCALE GENOMIC DNA]</scope>
    <source>
        <tissue evidence="13">Leaves</tissue>
    </source>
</reference>
<keyword evidence="2 7" id="KW-0645">Protease</keyword>
<keyword evidence="6" id="KW-0325">Glycoprotein</keyword>
<evidence type="ECO:0000256" key="6">
    <source>
        <dbReference type="ARBA" id="ARBA00023180"/>
    </source>
</evidence>
<evidence type="ECO:0000256" key="8">
    <source>
        <dbReference type="SAM" id="SignalP"/>
    </source>
</evidence>
<dbReference type="CDD" id="cd02120">
    <property type="entry name" value="PA_subtilisin_like"/>
    <property type="match status" value="1"/>
</dbReference>
<evidence type="ECO:0000256" key="7">
    <source>
        <dbReference type="PROSITE-ProRule" id="PRU01240"/>
    </source>
</evidence>
<feature type="active site" description="Charge relay system" evidence="7">
    <location>
        <position position="233"/>
    </location>
</feature>
<keyword evidence="5 7" id="KW-0720">Serine protease</keyword>
<evidence type="ECO:0000259" key="9">
    <source>
        <dbReference type="Pfam" id="PF00082"/>
    </source>
</evidence>
<protein>
    <submittedName>
        <fullName evidence="13">Uncharacterized protein</fullName>
    </submittedName>
</protein>
<feature type="chain" id="PRO_5046221820" evidence="8">
    <location>
        <begin position="34"/>
        <end position="753"/>
    </location>
</feature>
<keyword evidence="14" id="KW-1185">Reference proteome</keyword>
<dbReference type="Gene3D" id="3.30.70.80">
    <property type="entry name" value="Peptidase S8 propeptide/proteinase inhibitor I9"/>
    <property type="match status" value="1"/>
</dbReference>
<dbReference type="EMBL" id="JAFEMO010000012">
    <property type="protein sequence ID" value="KAH7554086.1"/>
    <property type="molecule type" value="Genomic_DNA"/>
</dbReference>
<evidence type="ECO:0000256" key="1">
    <source>
        <dbReference type="ARBA" id="ARBA00011073"/>
    </source>
</evidence>
<dbReference type="InterPro" id="IPR003137">
    <property type="entry name" value="PA_domain"/>
</dbReference>
<dbReference type="PROSITE" id="PS51892">
    <property type="entry name" value="SUBTILASE"/>
    <property type="match status" value="1"/>
</dbReference>
<evidence type="ECO:0000313" key="14">
    <source>
        <dbReference type="Proteomes" id="UP000827721"/>
    </source>
</evidence>
<evidence type="ECO:0000256" key="2">
    <source>
        <dbReference type="ARBA" id="ARBA00022670"/>
    </source>
</evidence>
<dbReference type="InterPro" id="IPR037045">
    <property type="entry name" value="S8pro/Inhibitor_I9_sf"/>
</dbReference>
<evidence type="ECO:0000256" key="3">
    <source>
        <dbReference type="ARBA" id="ARBA00022729"/>
    </source>
</evidence>
<name>A0ABQ8HC62_9ROSI</name>
<proteinExistence type="inferred from homology"/>
<dbReference type="PROSITE" id="PS00138">
    <property type="entry name" value="SUBTILASE_SER"/>
    <property type="match status" value="1"/>
</dbReference>
<feature type="domain" description="Peptidase S8/S53" evidence="9">
    <location>
        <begin position="151"/>
        <end position="592"/>
    </location>
</feature>
<sequence length="753" mass="82714">MGFSVCVVERMTMAKLFFVFSFLLFAFATSAYGSDAKHYVVYMGDHSLPNSDAVINSNYELLAEVIGGVEKARRSTVHHYHKSFRGFSAVLTPEEADSLSKKRSVVSVFESKSYQLQTTRSWNFMLEQVRSGSSKGLFSQHRNQIGAPNRDVIVGHFDSGVWPESNSFSDHGFGPVPNYFRGQCIPGDQFPSNTCNRKMIGARYYYQGYEATFGPLERDGRTFYRSARDDYKHGTHTASIAVGLPTALQDNQIIQGGAPGARLSVYKICWFDRCETADALKAYDDAIRDNVDVITLSICSQTPENYFEDAFAIGAYHAFKNGIVVVAAAGNGLDRSLGSVVNVAPWMITVAASTIDRDFISYIRLGTGDTIQGYGMNYNVLRGSYPLVVYTSTYPQSRYCATLNPAYTYNRIVVCYMAAGDDNIEAKAEIVRQAGGVGMIIVNEGDARRLQFANSALPVSVIGQQQGWQLEQYITTRSNPFATILPTEGLINTRPAPKMAYFSKQGPNPDITAPGFNIFAAYPGGANVLGVESGTSMATPHVTGVAAIIKATNNRWSVAAIKSAIMTTAFLHDNTGQPIQSDSGPATPFDFGSGHLEPDLAFSPGLVYDFDENDVIDFLCYHIRDNNDYYKLSNMAGRNVACKSPPVPPYQLNYPSIAISSLDRPISVRRTVTFVASGNNPRVYRVSMEYPSGVDVTVEPTVLDFSHGQKSLSYTLHFTPRRIAPGYAYTFGSITWSDGHQHAVRSPIVVRVV</sequence>
<feature type="signal peptide" evidence="8">
    <location>
        <begin position="1"/>
        <end position="33"/>
    </location>
</feature>
<dbReference type="PRINTS" id="PR00723">
    <property type="entry name" value="SUBTILISIN"/>
</dbReference>
<keyword evidence="4 7" id="KW-0378">Hydrolase</keyword>
<dbReference type="InterPro" id="IPR000209">
    <property type="entry name" value="Peptidase_S8/S53_dom"/>
</dbReference>
<feature type="domain" description="Inhibitor I9" evidence="11">
    <location>
        <begin position="39"/>
        <end position="117"/>
    </location>
</feature>
<feature type="active site" description="Charge relay system" evidence="7">
    <location>
        <position position="536"/>
    </location>
</feature>
<dbReference type="Gene3D" id="3.40.50.200">
    <property type="entry name" value="Peptidase S8/S53 domain"/>
    <property type="match status" value="1"/>
</dbReference>
<evidence type="ECO:0000256" key="5">
    <source>
        <dbReference type="ARBA" id="ARBA00022825"/>
    </source>
</evidence>
<dbReference type="InterPro" id="IPR015500">
    <property type="entry name" value="Peptidase_S8_subtilisin-rel"/>
</dbReference>
<dbReference type="InterPro" id="IPR036852">
    <property type="entry name" value="Peptidase_S8/S53_dom_sf"/>
</dbReference>
<dbReference type="Pfam" id="PF02225">
    <property type="entry name" value="PA"/>
    <property type="match status" value="1"/>
</dbReference>
<dbReference type="Gene3D" id="3.50.30.30">
    <property type="match status" value="1"/>
</dbReference>
<dbReference type="Pfam" id="PF00082">
    <property type="entry name" value="Peptidase_S8"/>
    <property type="match status" value="1"/>
</dbReference>
<evidence type="ECO:0000313" key="13">
    <source>
        <dbReference type="EMBL" id="KAH7554086.1"/>
    </source>
</evidence>
<keyword evidence="3 8" id="KW-0732">Signal</keyword>
<comment type="similarity">
    <text evidence="1 7">Belongs to the peptidase S8 family.</text>
</comment>
<organism evidence="13 14">
    <name type="scientific">Xanthoceras sorbifolium</name>
    <dbReference type="NCBI Taxonomy" id="99658"/>
    <lineage>
        <taxon>Eukaryota</taxon>
        <taxon>Viridiplantae</taxon>
        <taxon>Streptophyta</taxon>
        <taxon>Embryophyta</taxon>
        <taxon>Tracheophyta</taxon>
        <taxon>Spermatophyta</taxon>
        <taxon>Magnoliopsida</taxon>
        <taxon>eudicotyledons</taxon>
        <taxon>Gunneridae</taxon>
        <taxon>Pentapetalae</taxon>
        <taxon>rosids</taxon>
        <taxon>malvids</taxon>
        <taxon>Sapindales</taxon>
        <taxon>Sapindaceae</taxon>
        <taxon>Xanthoceroideae</taxon>
        <taxon>Xanthoceras</taxon>
    </lineage>
</organism>
<dbReference type="InterPro" id="IPR045051">
    <property type="entry name" value="SBT"/>
</dbReference>
<dbReference type="InterPro" id="IPR010259">
    <property type="entry name" value="S8pro/Inhibitor_I9"/>
</dbReference>
<dbReference type="SUPFAM" id="SSF52743">
    <property type="entry name" value="Subtilisin-like"/>
    <property type="match status" value="1"/>
</dbReference>
<dbReference type="InterPro" id="IPR041469">
    <property type="entry name" value="Subtilisin-like_FN3"/>
</dbReference>
<evidence type="ECO:0000256" key="4">
    <source>
        <dbReference type="ARBA" id="ARBA00022801"/>
    </source>
</evidence>
<evidence type="ECO:0000259" key="11">
    <source>
        <dbReference type="Pfam" id="PF05922"/>
    </source>
</evidence>
<dbReference type="InterPro" id="IPR023828">
    <property type="entry name" value="Peptidase_S8_Ser-AS"/>
</dbReference>
<evidence type="ECO:0000259" key="10">
    <source>
        <dbReference type="Pfam" id="PF02225"/>
    </source>
</evidence>
<accession>A0ABQ8HC62</accession>
<gene>
    <name evidence="13" type="ORF">JRO89_XS12G0108400</name>
</gene>
<dbReference type="Proteomes" id="UP000827721">
    <property type="component" value="Unassembled WGS sequence"/>
</dbReference>
<dbReference type="Pfam" id="PF17766">
    <property type="entry name" value="fn3_6"/>
    <property type="match status" value="1"/>
</dbReference>
<dbReference type="Pfam" id="PF05922">
    <property type="entry name" value="Inhibitor_I9"/>
    <property type="match status" value="1"/>
</dbReference>
<feature type="domain" description="PA" evidence="10">
    <location>
        <begin position="386"/>
        <end position="470"/>
    </location>
</feature>
<dbReference type="Gene3D" id="2.60.40.2310">
    <property type="match status" value="1"/>
</dbReference>